<evidence type="ECO:0000313" key="3">
    <source>
        <dbReference type="EMBL" id="GGA25236.1"/>
    </source>
</evidence>
<dbReference type="Pfam" id="PF00296">
    <property type="entry name" value="Bac_luciferase"/>
    <property type="match status" value="2"/>
</dbReference>
<dbReference type="InterPro" id="IPR050766">
    <property type="entry name" value="Bact_Lucif_Oxidored"/>
</dbReference>
<reference evidence="3" key="2">
    <citation type="submission" date="2020-09" db="EMBL/GenBank/DDBJ databases">
        <authorList>
            <person name="Sun Q."/>
            <person name="Zhou Y."/>
        </authorList>
    </citation>
    <scope>NUCLEOTIDE SEQUENCE</scope>
    <source>
        <strain evidence="3">CGMCC 1.12785</strain>
    </source>
</reference>
<reference evidence="3" key="1">
    <citation type="journal article" date="2014" name="Int. J. Syst. Evol. Microbiol.">
        <title>Complete genome sequence of Corynebacterium casei LMG S-19264T (=DSM 44701T), isolated from a smear-ripened cheese.</title>
        <authorList>
            <consortium name="US DOE Joint Genome Institute (JGI-PGF)"/>
            <person name="Walter F."/>
            <person name="Albersmeier A."/>
            <person name="Kalinowski J."/>
            <person name="Ruckert C."/>
        </authorList>
    </citation>
    <scope>NUCLEOTIDE SEQUENCE</scope>
    <source>
        <strain evidence="3">CGMCC 1.12785</strain>
    </source>
</reference>
<keyword evidence="4" id="KW-1185">Reference proteome</keyword>
<gene>
    <name evidence="3" type="ORF">GCM10011333_30280</name>
</gene>
<accession>A0A8J2XLS5</accession>
<dbReference type="RefSeq" id="WP_188551742.1">
    <property type="nucleotide sequence ID" value="NZ_BMFY01000016.1"/>
</dbReference>
<dbReference type="InterPro" id="IPR036661">
    <property type="entry name" value="Luciferase-like_sf"/>
</dbReference>
<dbReference type="PANTHER" id="PTHR30137">
    <property type="entry name" value="LUCIFERASE-LIKE MONOOXYGENASE"/>
    <property type="match status" value="1"/>
</dbReference>
<dbReference type="Proteomes" id="UP000616114">
    <property type="component" value="Unassembled WGS sequence"/>
</dbReference>
<dbReference type="EMBL" id="BMFY01000016">
    <property type="protein sequence ID" value="GGA25236.1"/>
    <property type="molecule type" value="Genomic_DNA"/>
</dbReference>
<feature type="region of interest" description="Disordered" evidence="1">
    <location>
        <begin position="287"/>
        <end position="307"/>
    </location>
</feature>
<organism evidence="3 4">
    <name type="scientific">Sediminivirga luteola</name>
    <dbReference type="NCBI Taxonomy" id="1774748"/>
    <lineage>
        <taxon>Bacteria</taxon>
        <taxon>Bacillati</taxon>
        <taxon>Actinomycetota</taxon>
        <taxon>Actinomycetes</taxon>
        <taxon>Micrococcales</taxon>
        <taxon>Brevibacteriaceae</taxon>
        <taxon>Sediminivirga</taxon>
    </lineage>
</organism>
<feature type="domain" description="Luciferase-like" evidence="2">
    <location>
        <begin position="229"/>
        <end position="395"/>
    </location>
</feature>
<comment type="caution">
    <text evidence="3">The sequence shown here is derived from an EMBL/GenBank/DDBJ whole genome shotgun (WGS) entry which is preliminary data.</text>
</comment>
<name>A0A8J2XLS5_9MICO</name>
<dbReference type="InterPro" id="IPR011251">
    <property type="entry name" value="Luciferase-like_dom"/>
</dbReference>
<protein>
    <submittedName>
        <fullName evidence="3">Putative monooxygenase (Luciferase-like)</fullName>
    </submittedName>
</protein>
<evidence type="ECO:0000256" key="1">
    <source>
        <dbReference type="SAM" id="MobiDB-lite"/>
    </source>
</evidence>
<evidence type="ECO:0000313" key="4">
    <source>
        <dbReference type="Proteomes" id="UP000616114"/>
    </source>
</evidence>
<sequence length="429" mass="45303">MPTPLSVFDLVPRSEGSTPEEAIAQTLRLARTAEEAGYHRIWYGEHHLNPGVLGSSPALTIALAGAVTSRIRLGSAAVLAGHRTPLSIAEEFAFLSAAYPGRIDLGLGRAALRAKTSAPPGAQDASGPVPPGQHRSAGGTGERRRETGNDVPASGNPAGRHDEAGERRTPEGLLIPAPPDLAGVLDSPRAHASTSLLYTEGATPPSYPEFIDQVLAAFVGRAHAQGVDFPEAVVRSTTPQTWIMGSSAGLSAEVAGSRGLRFGANYHVAPSGVIDAVQHYRRAFRPAAQTPHAAADPGAPGTGGQNQLAAPYVSVSAEVLVAPTRAEAEHLSHGYDAWVLGIRTGRGAIAYPRPEDARDHRLTPAELALVEDRLATRFVGTPGDVVDQLRRLRRATRADELLISTITHDYEARRRSYELLARAWAEAGI</sequence>
<keyword evidence="3" id="KW-0503">Monooxygenase</keyword>
<dbReference type="CDD" id="cd00347">
    <property type="entry name" value="Flavin_utilizing_monoxygenases"/>
    <property type="match status" value="1"/>
</dbReference>
<keyword evidence="3" id="KW-0560">Oxidoreductase</keyword>
<feature type="region of interest" description="Disordered" evidence="1">
    <location>
        <begin position="114"/>
        <end position="186"/>
    </location>
</feature>
<feature type="domain" description="Luciferase-like" evidence="2">
    <location>
        <begin position="6"/>
        <end position="110"/>
    </location>
</feature>
<dbReference type="GO" id="GO:0005829">
    <property type="term" value="C:cytosol"/>
    <property type="evidence" value="ECO:0007669"/>
    <property type="project" value="TreeGrafter"/>
</dbReference>
<dbReference type="GO" id="GO:0016705">
    <property type="term" value="F:oxidoreductase activity, acting on paired donors, with incorporation or reduction of molecular oxygen"/>
    <property type="evidence" value="ECO:0007669"/>
    <property type="project" value="InterPro"/>
</dbReference>
<dbReference type="PANTHER" id="PTHR30137:SF6">
    <property type="entry name" value="LUCIFERASE-LIKE MONOOXYGENASE"/>
    <property type="match status" value="1"/>
</dbReference>
<dbReference type="GO" id="GO:0004497">
    <property type="term" value="F:monooxygenase activity"/>
    <property type="evidence" value="ECO:0007669"/>
    <property type="project" value="UniProtKB-KW"/>
</dbReference>
<evidence type="ECO:0000259" key="2">
    <source>
        <dbReference type="Pfam" id="PF00296"/>
    </source>
</evidence>
<feature type="compositionally biased region" description="Basic and acidic residues" evidence="1">
    <location>
        <begin position="159"/>
        <end position="170"/>
    </location>
</feature>
<dbReference type="AlphaFoldDB" id="A0A8J2XLS5"/>
<dbReference type="SUPFAM" id="SSF51679">
    <property type="entry name" value="Bacterial luciferase-like"/>
    <property type="match status" value="1"/>
</dbReference>
<dbReference type="Gene3D" id="3.20.20.30">
    <property type="entry name" value="Luciferase-like domain"/>
    <property type="match status" value="1"/>
</dbReference>
<proteinExistence type="predicted"/>